<dbReference type="GO" id="GO:0016020">
    <property type="term" value="C:membrane"/>
    <property type="evidence" value="ECO:0007669"/>
    <property type="project" value="UniProtKB-SubCell"/>
</dbReference>
<sequence>MLVSPARADRAGCRATERQGLNAALVSIFLLAYATAQLPAGFAVGRFGVRGLFSIAMIGTSVATGLVGTATSLLALKIYRFALGNEPISFRSWNIWGCALGYSFQLGISNVLLDWIPTYLISVKHFSVAGMGVVAAAPWVGAVFGNVLGGYVSDRFLGRRRKPGMMLSALATAIMMAALINSPANPVAYGCLLLLTGALLSFGFSAYMVYPMSIASKQAFPVASAIVNMGGQLGGLLHRFSRESCLTRMDGTTFSASWRSVLS</sequence>
<feature type="transmembrane region" description="Helical" evidence="5">
    <location>
        <begin position="164"/>
        <end position="181"/>
    </location>
</feature>
<evidence type="ECO:0000313" key="7">
    <source>
        <dbReference type="Proteomes" id="UP000414233"/>
    </source>
</evidence>
<feature type="transmembrane region" description="Helical" evidence="5">
    <location>
        <begin position="187"/>
        <end position="210"/>
    </location>
</feature>
<evidence type="ECO:0000256" key="3">
    <source>
        <dbReference type="ARBA" id="ARBA00022989"/>
    </source>
</evidence>
<dbReference type="EMBL" id="CABPRZ010000015">
    <property type="protein sequence ID" value="VVE29147.1"/>
    <property type="molecule type" value="Genomic_DNA"/>
</dbReference>
<dbReference type="InterPro" id="IPR011701">
    <property type="entry name" value="MFS"/>
</dbReference>
<organism evidence="6 7">
    <name type="scientific">Pandoraea terrae</name>
    <dbReference type="NCBI Taxonomy" id="1537710"/>
    <lineage>
        <taxon>Bacteria</taxon>
        <taxon>Pseudomonadati</taxon>
        <taxon>Pseudomonadota</taxon>
        <taxon>Betaproteobacteria</taxon>
        <taxon>Burkholderiales</taxon>
        <taxon>Burkholderiaceae</taxon>
        <taxon>Pandoraea</taxon>
    </lineage>
</organism>
<keyword evidence="3 5" id="KW-1133">Transmembrane helix</keyword>
<evidence type="ECO:0000256" key="5">
    <source>
        <dbReference type="SAM" id="Phobius"/>
    </source>
</evidence>
<dbReference type="Pfam" id="PF07690">
    <property type="entry name" value="MFS_1"/>
    <property type="match status" value="1"/>
</dbReference>
<name>A0A5E4WWC8_9BURK</name>
<dbReference type="PANTHER" id="PTHR11662:SF399">
    <property type="entry name" value="FI19708P1-RELATED"/>
    <property type="match status" value="1"/>
</dbReference>
<reference evidence="6 7" key="1">
    <citation type="submission" date="2019-08" db="EMBL/GenBank/DDBJ databases">
        <authorList>
            <person name="Peeters C."/>
        </authorList>
    </citation>
    <scope>NUCLEOTIDE SEQUENCE [LARGE SCALE GENOMIC DNA]</scope>
    <source>
        <strain evidence="6 7">LMG 30175</strain>
    </source>
</reference>
<keyword evidence="2 5" id="KW-0812">Transmembrane</keyword>
<accession>A0A5E4WWC8</accession>
<feature type="transmembrane region" description="Helical" evidence="5">
    <location>
        <begin position="52"/>
        <end position="76"/>
    </location>
</feature>
<comment type="subcellular location">
    <subcellularLocation>
        <location evidence="1">Membrane</location>
        <topology evidence="1">Multi-pass membrane protein</topology>
    </subcellularLocation>
</comment>
<dbReference type="AlphaFoldDB" id="A0A5E4WWC8"/>
<dbReference type="SUPFAM" id="SSF103473">
    <property type="entry name" value="MFS general substrate transporter"/>
    <property type="match status" value="2"/>
</dbReference>
<dbReference type="Proteomes" id="UP000414233">
    <property type="component" value="Unassembled WGS sequence"/>
</dbReference>
<dbReference type="Gene3D" id="1.20.1250.20">
    <property type="entry name" value="MFS general substrate transporter like domains"/>
    <property type="match status" value="2"/>
</dbReference>
<dbReference type="InterPro" id="IPR050382">
    <property type="entry name" value="MFS_Na/Anion_cotransporter"/>
</dbReference>
<evidence type="ECO:0000256" key="2">
    <source>
        <dbReference type="ARBA" id="ARBA00022692"/>
    </source>
</evidence>
<proteinExistence type="predicted"/>
<protein>
    <submittedName>
        <fullName evidence="6">Glycerol-3-phosphate transporter</fullName>
    </submittedName>
</protein>
<keyword evidence="7" id="KW-1185">Reference proteome</keyword>
<evidence type="ECO:0000256" key="4">
    <source>
        <dbReference type="ARBA" id="ARBA00023136"/>
    </source>
</evidence>
<dbReference type="GO" id="GO:0022857">
    <property type="term" value="F:transmembrane transporter activity"/>
    <property type="evidence" value="ECO:0007669"/>
    <property type="project" value="InterPro"/>
</dbReference>
<keyword evidence="4 5" id="KW-0472">Membrane</keyword>
<evidence type="ECO:0000256" key="1">
    <source>
        <dbReference type="ARBA" id="ARBA00004141"/>
    </source>
</evidence>
<feature type="transmembrane region" description="Helical" evidence="5">
    <location>
        <begin position="21"/>
        <end position="40"/>
    </location>
</feature>
<gene>
    <name evidence="6" type="primary">glpT</name>
    <name evidence="6" type="ORF">PTE30175_03461</name>
</gene>
<dbReference type="PANTHER" id="PTHR11662">
    <property type="entry name" value="SOLUTE CARRIER FAMILY 17"/>
    <property type="match status" value="1"/>
</dbReference>
<feature type="transmembrane region" description="Helical" evidence="5">
    <location>
        <begin position="128"/>
        <end position="152"/>
    </location>
</feature>
<dbReference type="InterPro" id="IPR036259">
    <property type="entry name" value="MFS_trans_sf"/>
</dbReference>
<evidence type="ECO:0000313" key="6">
    <source>
        <dbReference type="EMBL" id="VVE29147.1"/>
    </source>
</evidence>
<feature type="transmembrane region" description="Helical" evidence="5">
    <location>
        <begin position="88"/>
        <end position="108"/>
    </location>
</feature>